<dbReference type="Proteomes" id="UP001497382">
    <property type="component" value="Unassembled WGS sequence"/>
</dbReference>
<accession>A0AAV1Z5L3</accession>
<protein>
    <submittedName>
        <fullName evidence="1">Uncharacterized protein</fullName>
    </submittedName>
</protein>
<proteinExistence type="predicted"/>
<evidence type="ECO:0000313" key="2">
    <source>
        <dbReference type="Proteomes" id="UP001497382"/>
    </source>
</evidence>
<organism evidence="1 2">
    <name type="scientific">Larinioides sclopetarius</name>
    <dbReference type="NCBI Taxonomy" id="280406"/>
    <lineage>
        <taxon>Eukaryota</taxon>
        <taxon>Metazoa</taxon>
        <taxon>Ecdysozoa</taxon>
        <taxon>Arthropoda</taxon>
        <taxon>Chelicerata</taxon>
        <taxon>Arachnida</taxon>
        <taxon>Araneae</taxon>
        <taxon>Araneomorphae</taxon>
        <taxon>Entelegynae</taxon>
        <taxon>Araneoidea</taxon>
        <taxon>Araneidae</taxon>
        <taxon>Larinioides</taxon>
    </lineage>
</organism>
<evidence type="ECO:0000313" key="1">
    <source>
        <dbReference type="EMBL" id="CAL1266712.1"/>
    </source>
</evidence>
<keyword evidence="2" id="KW-1185">Reference proteome</keyword>
<gene>
    <name evidence="1" type="ORF">LARSCL_LOCUS3250</name>
</gene>
<comment type="caution">
    <text evidence="1">The sequence shown here is derived from an EMBL/GenBank/DDBJ whole genome shotgun (WGS) entry which is preliminary data.</text>
</comment>
<name>A0AAV1Z5L3_9ARAC</name>
<reference evidence="1 2" key="1">
    <citation type="submission" date="2024-04" db="EMBL/GenBank/DDBJ databases">
        <authorList>
            <person name="Rising A."/>
            <person name="Reimegard J."/>
            <person name="Sonavane S."/>
            <person name="Akerstrom W."/>
            <person name="Nylinder S."/>
            <person name="Hedman E."/>
            <person name="Kallberg Y."/>
        </authorList>
    </citation>
    <scope>NUCLEOTIDE SEQUENCE [LARGE SCALE GENOMIC DNA]</scope>
</reference>
<dbReference type="EMBL" id="CAXIEN010000024">
    <property type="protein sequence ID" value="CAL1266712.1"/>
    <property type="molecule type" value="Genomic_DNA"/>
</dbReference>
<dbReference type="AlphaFoldDB" id="A0AAV1Z5L3"/>
<sequence>MKCIFPVEVPAHPPAPLWEGPTLHASLYVCRDASALMGWSETTRENAWNPKNVHKVRKNLGFSESC</sequence>